<reference evidence="4" key="1">
    <citation type="journal article" date="2019" name="Int. J. Syst. Evol. Microbiol.">
        <title>The Global Catalogue of Microorganisms (GCM) 10K type strain sequencing project: providing services to taxonomists for standard genome sequencing and annotation.</title>
        <authorList>
            <consortium name="The Broad Institute Genomics Platform"/>
            <consortium name="The Broad Institute Genome Sequencing Center for Infectious Disease"/>
            <person name="Wu L."/>
            <person name="Ma J."/>
        </authorList>
    </citation>
    <scope>NUCLEOTIDE SEQUENCE [LARGE SCALE GENOMIC DNA]</scope>
    <source>
        <strain evidence="4">CGMCC 4.7204</strain>
    </source>
</reference>
<keyword evidence="4" id="KW-1185">Reference proteome</keyword>
<dbReference type="SMART" id="SM00507">
    <property type="entry name" value="HNHc"/>
    <property type="match status" value="1"/>
</dbReference>
<proteinExistence type="predicted"/>
<feature type="domain" description="HNH nuclease" evidence="2">
    <location>
        <begin position="46"/>
        <end position="104"/>
    </location>
</feature>
<protein>
    <submittedName>
        <fullName evidence="3">HNH endonuclease</fullName>
    </submittedName>
</protein>
<evidence type="ECO:0000313" key="3">
    <source>
        <dbReference type="EMBL" id="MFC4124925.1"/>
    </source>
</evidence>
<dbReference type="EMBL" id="JBHSBA010000003">
    <property type="protein sequence ID" value="MFC4124925.1"/>
    <property type="molecule type" value="Genomic_DNA"/>
</dbReference>
<dbReference type="InterPro" id="IPR002711">
    <property type="entry name" value="HNH"/>
</dbReference>
<keyword evidence="3" id="KW-0540">Nuclease</keyword>
<dbReference type="CDD" id="cd00085">
    <property type="entry name" value="HNHc"/>
    <property type="match status" value="1"/>
</dbReference>
<organism evidence="3 4">
    <name type="scientific">Nocardia rhizosphaerae</name>
    <dbReference type="NCBI Taxonomy" id="1691571"/>
    <lineage>
        <taxon>Bacteria</taxon>
        <taxon>Bacillati</taxon>
        <taxon>Actinomycetota</taxon>
        <taxon>Actinomycetes</taxon>
        <taxon>Mycobacteriales</taxon>
        <taxon>Nocardiaceae</taxon>
        <taxon>Nocardia</taxon>
    </lineage>
</organism>
<dbReference type="RefSeq" id="WP_378547813.1">
    <property type="nucleotide sequence ID" value="NZ_JBHSBA010000003.1"/>
</dbReference>
<evidence type="ECO:0000259" key="2">
    <source>
        <dbReference type="SMART" id="SM00507"/>
    </source>
</evidence>
<evidence type="ECO:0000313" key="4">
    <source>
        <dbReference type="Proteomes" id="UP001595767"/>
    </source>
</evidence>
<name>A0ABV8L2X8_9NOCA</name>
<dbReference type="Proteomes" id="UP001595767">
    <property type="component" value="Unassembled WGS sequence"/>
</dbReference>
<dbReference type="Pfam" id="PF01844">
    <property type="entry name" value="HNH"/>
    <property type="match status" value="1"/>
</dbReference>
<dbReference type="Gene3D" id="1.10.30.50">
    <property type="match status" value="1"/>
</dbReference>
<keyword evidence="3" id="KW-0255">Endonuclease</keyword>
<feature type="compositionally biased region" description="Low complexity" evidence="1">
    <location>
        <begin position="1"/>
        <end position="10"/>
    </location>
</feature>
<dbReference type="GO" id="GO:0004519">
    <property type="term" value="F:endonuclease activity"/>
    <property type="evidence" value="ECO:0007669"/>
    <property type="project" value="UniProtKB-KW"/>
</dbReference>
<comment type="caution">
    <text evidence="3">The sequence shown here is derived from an EMBL/GenBank/DDBJ whole genome shotgun (WGS) entry which is preliminary data.</text>
</comment>
<evidence type="ECO:0000256" key="1">
    <source>
        <dbReference type="SAM" id="MobiDB-lite"/>
    </source>
</evidence>
<feature type="region of interest" description="Disordered" evidence="1">
    <location>
        <begin position="1"/>
        <end position="50"/>
    </location>
</feature>
<keyword evidence="3" id="KW-0378">Hydrolase</keyword>
<sequence length="129" mass="14636">MLDVSHTSASPPTPPRRPQAEHPRSGPRSRRPVSTSQRSTTTRDRHRAAIRRLRPPCALCDADIDYNLRSPHPMSFVVDHIIPLALGGTDELDNKQPAHRVCNERKAAKHPDQTKTRPVPRQFVTTRTW</sequence>
<dbReference type="InterPro" id="IPR003615">
    <property type="entry name" value="HNH_nuc"/>
</dbReference>
<accession>A0ABV8L2X8</accession>
<gene>
    <name evidence="3" type="ORF">ACFOW8_08305</name>
</gene>